<name>A0ABV4IGB1_9BURK</name>
<feature type="transmembrane region" description="Helical" evidence="1">
    <location>
        <begin position="163"/>
        <end position="185"/>
    </location>
</feature>
<protein>
    <recommendedName>
        <fullName evidence="4">MotA/TolQ/ExbB proton channel family protein</fullName>
    </recommendedName>
</protein>
<dbReference type="Proteomes" id="UP001567350">
    <property type="component" value="Unassembled WGS sequence"/>
</dbReference>
<comment type="caution">
    <text evidence="2">The sequence shown here is derived from an EMBL/GenBank/DDBJ whole genome shotgun (WGS) entry which is preliminary data.</text>
</comment>
<gene>
    <name evidence="2" type="ORF">ACBP88_15685</name>
</gene>
<keyword evidence="1" id="KW-1133">Transmembrane helix</keyword>
<evidence type="ECO:0000256" key="1">
    <source>
        <dbReference type="SAM" id="Phobius"/>
    </source>
</evidence>
<keyword evidence="1" id="KW-0472">Membrane</keyword>
<dbReference type="RefSeq" id="WP_370894029.1">
    <property type="nucleotide sequence ID" value="NZ_JBGJLR010000023.1"/>
</dbReference>
<keyword evidence="1" id="KW-0812">Transmembrane</keyword>
<organism evidence="2 3">
    <name type="scientific">Comamonas jiangduensis</name>
    <dbReference type="NCBI Taxonomy" id="1194168"/>
    <lineage>
        <taxon>Bacteria</taxon>
        <taxon>Pseudomonadati</taxon>
        <taxon>Pseudomonadota</taxon>
        <taxon>Betaproteobacteria</taxon>
        <taxon>Burkholderiales</taxon>
        <taxon>Comamonadaceae</taxon>
        <taxon>Comamonas</taxon>
    </lineage>
</organism>
<evidence type="ECO:0000313" key="2">
    <source>
        <dbReference type="EMBL" id="MEZ2740867.1"/>
    </source>
</evidence>
<evidence type="ECO:0000313" key="3">
    <source>
        <dbReference type="Proteomes" id="UP001567350"/>
    </source>
</evidence>
<evidence type="ECO:0008006" key="4">
    <source>
        <dbReference type="Google" id="ProtNLM"/>
    </source>
</evidence>
<dbReference type="EMBL" id="JBGJLR010000023">
    <property type="protein sequence ID" value="MEZ2740867.1"/>
    <property type="molecule type" value="Genomic_DNA"/>
</dbReference>
<reference evidence="2 3" key="1">
    <citation type="submission" date="2024-08" db="EMBL/GenBank/DDBJ databases">
        <authorList>
            <person name="Feng Z."/>
            <person name="Ronholm J."/>
        </authorList>
    </citation>
    <scope>NUCLEOTIDE SEQUENCE [LARGE SCALE GENOMIC DNA]</scope>
    <source>
        <strain evidence="2 3">4-AB0-8</strain>
    </source>
</reference>
<feature type="transmembrane region" description="Helical" evidence="1">
    <location>
        <begin position="125"/>
        <end position="143"/>
    </location>
</feature>
<feature type="transmembrane region" description="Helical" evidence="1">
    <location>
        <begin position="26"/>
        <end position="45"/>
    </location>
</feature>
<sequence length="254" mass="28826">MATFSIAVLFGYWYFVSPMPPLEGPWAMYIAALICIGSCLFILHYRSNQVLGIKKSAPFFSTARRTLLEKQKRQFLTSYTRRPASDYAQLAQEITDLLQLQKAYRSPIDVDFMGVLSKLYDPQTITRAIAIVISALGIFFGLMDKNSLRDLQDVLQDEQTFTLLVEVCKLAGLTFVLAITSYLLTKQLIEILMLMAASFISKKMGNRTMLNCLVRDLIDLHHPQPTVPRKSCMPYSPTAKVWIARGHPQPHKNK</sequence>
<accession>A0ABV4IGB1</accession>
<proteinExistence type="predicted"/>
<keyword evidence="3" id="KW-1185">Reference proteome</keyword>